<gene>
    <name evidence="1" type="ORF">GCM10011487_26030</name>
</gene>
<reference evidence="2" key="1">
    <citation type="submission" date="2020-01" db="EMBL/GenBank/DDBJ databases">
        <title>'Steroidobacter agaridevorans' sp. nov., agar-degrading bacteria isolated from rhizosphere soils.</title>
        <authorList>
            <person name="Ikenaga M."/>
            <person name="Kataoka M."/>
            <person name="Murouchi A."/>
            <person name="Katsuragi S."/>
            <person name="Sakai M."/>
        </authorList>
    </citation>
    <scope>NUCLEOTIDE SEQUENCE [LARGE SCALE GENOMIC DNA]</scope>
    <source>
        <strain evidence="2">YU21-B</strain>
    </source>
</reference>
<accession>A0A829YCD1</accession>
<dbReference type="AlphaFoldDB" id="A0A829YCD1"/>
<evidence type="ECO:0000313" key="2">
    <source>
        <dbReference type="Proteomes" id="UP000445000"/>
    </source>
</evidence>
<proteinExistence type="predicted"/>
<comment type="caution">
    <text evidence="1">The sequence shown here is derived from an EMBL/GenBank/DDBJ whole genome shotgun (WGS) entry which is preliminary data.</text>
</comment>
<dbReference type="Proteomes" id="UP000445000">
    <property type="component" value="Unassembled WGS sequence"/>
</dbReference>
<sequence length="75" mass="7770">MTTTLGRAGCAFADVSTLPALSGASRASSTAAAAMGRKGMRAIRRVVFRTIPSKCAAAARMVAWSYLSYLIADGK</sequence>
<evidence type="ECO:0000313" key="1">
    <source>
        <dbReference type="EMBL" id="GFE80603.1"/>
    </source>
</evidence>
<keyword evidence="2" id="KW-1185">Reference proteome</keyword>
<dbReference type="EMBL" id="BLJN01000002">
    <property type="protein sequence ID" value="GFE80603.1"/>
    <property type="molecule type" value="Genomic_DNA"/>
</dbReference>
<protein>
    <submittedName>
        <fullName evidence="1">Uncharacterized protein</fullName>
    </submittedName>
</protein>
<organism evidence="1 2">
    <name type="scientific">Steroidobacter agaridevorans</name>
    <dbReference type="NCBI Taxonomy" id="2695856"/>
    <lineage>
        <taxon>Bacteria</taxon>
        <taxon>Pseudomonadati</taxon>
        <taxon>Pseudomonadota</taxon>
        <taxon>Gammaproteobacteria</taxon>
        <taxon>Steroidobacterales</taxon>
        <taxon>Steroidobacteraceae</taxon>
        <taxon>Steroidobacter</taxon>
    </lineage>
</organism>
<name>A0A829YCD1_9GAMM</name>